<name>A0AAD7DG87_MYCRO</name>
<organism evidence="1 2">
    <name type="scientific">Mycena rosella</name>
    <name type="common">Pink bonnet</name>
    <name type="synonym">Agaricus rosellus</name>
    <dbReference type="NCBI Taxonomy" id="1033263"/>
    <lineage>
        <taxon>Eukaryota</taxon>
        <taxon>Fungi</taxon>
        <taxon>Dikarya</taxon>
        <taxon>Basidiomycota</taxon>
        <taxon>Agaricomycotina</taxon>
        <taxon>Agaricomycetes</taxon>
        <taxon>Agaricomycetidae</taxon>
        <taxon>Agaricales</taxon>
        <taxon>Marasmiineae</taxon>
        <taxon>Mycenaceae</taxon>
        <taxon>Mycena</taxon>
    </lineage>
</organism>
<evidence type="ECO:0000313" key="2">
    <source>
        <dbReference type="Proteomes" id="UP001221757"/>
    </source>
</evidence>
<dbReference type="Proteomes" id="UP001221757">
    <property type="component" value="Unassembled WGS sequence"/>
</dbReference>
<accession>A0AAD7DG87</accession>
<evidence type="ECO:0000313" key="1">
    <source>
        <dbReference type="EMBL" id="KAJ7690861.1"/>
    </source>
</evidence>
<keyword evidence="2" id="KW-1185">Reference proteome</keyword>
<dbReference type="EMBL" id="JARKIE010000062">
    <property type="protein sequence ID" value="KAJ7690861.1"/>
    <property type="molecule type" value="Genomic_DNA"/>
</dbReference>
<gene>
    <name evidence="1" type="ORF">B0H17DRAFT_1134131</name>
</gene>
<proteinExistence type="predicted"/>
<protein>
    <submittedName>
        <fullName evidence="1">Uncharacterized protein</fullName>
    </submittedName>
</protein>
<reference evidence="1" key="1">
    <citation type="submission" date="2023-03" db="EMBL/GenBank/DDBJ databases">
        <title>Massive genome expansion in bonnet fungi (Mycena s.s.) driven by repeated elements and novel gene families across ecological guilds.</title>
        <authorList>
            <consortium name="Lawrence Berkeley National Laboratory"/>
            <person name="Harder C.B."/>
            <person name="Miyauchi S."/>
            <person name="Viragh M."/>
            <person name="Kuo A."/>
            <person name="Thoen E."/>
            <person name="Andreopoulos B."/>
            <person name="Lu D."/>
            <person name="Skrede I."/>
            <person name="Drula E."/>
            <person name="Henrissat B."/>
            <person name="Morin E."/>
            <person name="Kohler A."/>
            <person name="Barry K."/>
            <person name="LaButti K."/>
            <person name="Morin E."/>
            <person name="Salamov A."/>
            <person name="Lipzen A."/>
            <person name="Mereny Z."/>
            <person name="Hegedus B."/>
            <person name="Baldrian P."/>
            <person name="Stursova M."/>
            <person name="Weitz H."/>
            <person name="Taylor A."/>
            <person name="Grigoriev I.V."/>
            <person name="Nagy L.G."/>
            <person name="Martin F."/>
            <person name="Kauserud H."/>
        </authorList>
    </citation>
    <scope>NUCLEOTIDE SEQUENCE</scope>
    <source>
        <strain evidence="1">CBHHK067</strain>
    </source>
</reference>
<comment type="caution">
    <text evidence="1">The sequence shown here is derived from an EMBL/GenBank/DDBJ whole genome shotgun (WGS) entry which is preliminary data.</text>
</comment>
<sequence length="298" mass="33449">MASVCPPPIKCHEPTVVALARSVRGHKLGQCTLPTLRVRILAVSCIIPPHPSESKSEAAVSETGTDSKVLERIHVVEAVWVQCRAGAGVDVESGSVDDASVGMAIVKYGVGWGGGSGFAAHSAPASPMTRSVHEREMVARVAVELIWKYVPDRIIRRETGSDIQIFRNFRCHEAVFEMKMPASHFRVNGLLYLAMKFPNIWNDIDIIDFAEPENPRLSPATSKFAQIFKEAPWWWEWTEPTQAPYPMTASQLQEITTWGQELVEEPRILWFSKVYDVYVIPDIWKFHSKVYQAIYAKA</sequence>
<dbReference type="AlphaFoldDB" id="A0AAD7DG87"/>